<dbReference type="InterPro" id="IPR001610">
    <property type="entry name" value="PAC"/>
</dbReference>
<gene>
    <name evidence="9" type="ORF">A9200_06865</name>
</gene>
<dbReference type="SUPFAM" id="SSF55785">
    <property type="entry name" value="PYP-like sensor domain (PAS domain)"/>
    <property type="match status" value="1"/>
</dbReference>
<dbReference type="Pfam" id="PF02518">
    <property type="entry name" value="HATPase_c"/>
    <property type="match status" value="1"/>
</dbReference>
<dbReference type="CDD" id="cd00130">
    <property type="entry name" value="PAS"/>
    <property type="match status" value="1"/>
</dbReference>
<dbReference type="PROSITE" id="PS50113">
    <property type="entry name" value="PAC"/>
    <property type="match status" value="1"/>
</dbReference>
<dbReference type="Pfam" id="PF13426">
    <property type="entry name" value="PAS_9"/>
    <property type="match status" value="1"/>
</dbReference>
<evidence type="ECO:0000256" key="4">
    <source>
        <dbReference type="ARBA" id="ARBA00022679"/>
    </source>
</evidence>
<keyword evidence="4" id="KW-0808">Transferase</keyword>
<dbReference type="KEGG" id="mart:BTR34_07115"/>
<evidence type="ECO:0000256" key="1">
    <source>
        <dbReference type="ARBA" id="ARBA00000085"/>
    </source>
</evidence>
<sequence>MRSTELRLKRSAKSFTKTFENAAIGMALVSPELKWLKANKSLSKSLGYSEKELLKMKTTDITHPDDLENSSSFKSKVFNGKKNNYQIQKRYFHKNGSMVHAIIGVTPVKDLEGKTTHAITQFLDITDRIKSEKKLKDLLKVTKSQNESLMNFAHIVSHNLRSHSTNLTMLANFLTNEKEEDERQNLNRMISNAAESLAETIRHLNDVVQVKTTPLKNLRKINILKTIQQCEKSIEGLLEKDVAIIKLDISSNHFVNAVPAYLESIFLNILTNALKYRSKDRLPVIEVKTFLKDDKILITFSDNGQGIDLKRHGDKIFGMYKTFHNHKDAKGIGLFITKNQIESMGGSIKIESVVDQGSTIFIELKQS</sequence>
<comment type="caution">
    <text evidence="9">The sequence shown here is derived from an EMBL/GenBank/DDBJ whole genome shotgun (WGS) entry which is preliminary data.</text>
</comment>
<dbReference type="AlphaFoldDB" id="A0A1B7Z4J2"/>
<dbReference type="GO" id="GO:0004673">
    <property type="term" value="F:protein histidine kinase activity"/>
    <property type="evidence" value="ECO:0007669"/>
    <property type="project" value="UniProtKB-EC"/>
</dbReference>
<dbReference type="SMART" id="SM00387">
    <property type="entry name" value="HATPase_c"/>
    <property type="match status" value="1"/>
</dbReference>
<dbReference type="STRING" id="1836467.BTR34_07115"/>
<accession>A0A1B7Z4J2</accession>
<dbReference type="Gene3D" id="3.30.565.10">
    <property type="entry name" value="Histidine kinase-like ATPase, C-terminal domain"/>
    <property type="match status" value="1"/>
</dbReference>
<comment type="catalytic activity">
    <reaction evidence="1">
        <text>ATP + protein L-histidine = ADP + protein N-phospho-L-histidine.</text>
        <dbReference type="EC" id="2.7.13.3"/>
    </reaction>
</comment>
<protein>
    <recommendedName>
        <fullName evidence="2">histidine kinase</fullName>
        <ecNumber evidence="2">2.7.13.3</ecNumber>
    </recommendedName>
</protein>
<dbReference type="EC" id="2.7.13.3" evidence="2"/>
<proteinExistence type="predicted"/>
<dbReference type="NCBIfam" id="TIGR00229">
    <property type="entry name" value="sensory_box"/>
    <property type="match status" value="1"/>
</dbReference>
<keyword evidence="10" id="KW-1185">Reference proteome</keyword>
<evidence type="ECO:0000259" key="7">
    <source>
        <dbReference type="PROSITE" id="PS50112"/>
    </source>
</evidence>
<dbReference type="Proteomes" id="UP000092164">
    <property type="component" value="Unassembled WGS sequence"/>
</dbReference>
<feature type="domain" description="PAC" evidence="8">
    <location>
        <begin position="85"/>
        <end position="137"/>
    </location>
</feature>
<evidence type="ECO:0000256" key="3">
    <source>
        <dbReference type="ARBA" id="ARBA00022553"/>
    </source>
</evidence>
<dbReference type="PANTHER" id="PTHR43304:SF1">
    <property type="entry name" value="PAC DOMAIN-CONTAINING PROTEIN"/>
    <property type="match status" value="1"/>
</dbReference>
<dbReference type="InterPro" id="IPR004358">
    <property type="entry name" value="Sig_transdc_His_kin-like_C"/>
</dbReference>
<name>A0A1B7Z4J2_9FLAO</name>
<reference evidence="10" key="1">
    <citation type="submission" date="2016-06" db="EMBL/GenBank/DDBJ databases">
        <authorList>
            <person name="Zhan P."/>
        </authorList>
    </citation>
    <scope>NUCLEOTIDE SEQUENCE [LARGE SCALE GENOMIC DNA]</scope>
    <source>
        <strain evidence="10">T28</strain>
    </source>
</reference>
<dbReference type="InterPro" id="IPR005467">
    <property type="entry name" value="His_kinase_dom"/>
</dbReference>
<dbReference type="EMBL" id="LZFP01000034">
    <property type="protein sequence ID" value="OBR37608.1"/>
    <property type="molecule type" value="Genomic_DNA"/>
</dbReference>
<keyword evidence="3" id="KW-0597">Phosphoprotein</keyword>
<dbReference type="SUPFAM" id="SSF55874">
    <property type="entry name" value="ATPase domain of HSP90 chaperone/DNA topoisomerase II/histidine kinase"/>
    <property type="match status" value="1"/>
</dbReference>
<feature type="domain" description="PAS" evidence="7">
    <location>
        <begin position="11"/>
        <end position="81"/>
    </location>
</feature>
<dbReference type="PROSITE" id="PS50112">
    <property type="entry name" value="PAS"/>
    <property type="match status" value="1"/>
</dbReference>
<dbReference type="SMART" id="SM00086">
    <property type="entry name" value="PAC"/>
    <property type="match status" value="1"/>
</dbReference>
<evidence type="ECO:0000313" key="10">
    <source>
        <dbReference type="Proteomes" id="UP000092164"/>
    </source>
</evidence>
<organism evidence="9 10">
    <name type="scientific">Maribacter hydrothermalis</name>
    <dbReference type="NCBI Taxonomy" id="1836467"/>
    <lineage>
        <taxon>Bacteria</taxon>
        <taxon>Pseudomonadati</taxon>
        <taxon>Bacteroidota</taxon>
        <taxon>Flavobacteriia</taxon>
        <taxon>Flavobacteriales</taxon>
        <taxon>Flavobacteriaceae</taxon>
        <taxon>Maribacter</taxon>
    </lineage>
</organism>
<evidence type="ECO:0000259" key="6">
    <source>
        <dbReference type="PROSITE" id="PS50109"/>
    </source>
</evidence>
<evidence type="ECO:0000256" key="5">
    <source>
        <dbReference type="ARBA" id="ARBA00022777"/>
    </source>
</evidence>
<dbReference type="PANTHER" id="PTHR43304">
    <property type="entry name" value="PHYTOCHROME-LIKE PROTEIN CPH1"/>
    <property type="match status" value="1"/>
</dbReference>
<dbReference type="InterPro" id="IPR000700">
    <property type="entry name" value="PAS-assoc_C"/>
</dbReference>
<dbReference type="InterPro" id="IPR052162">
    <property type="entry name" value="Sensor_kinase/Photoreceptor"/>
</dbReference>
<dbReference type="InterPro" id="IPR000014">
    <property type="entry name" value="PAS"/>
</dbReference>
<evidence type="ECO:0000256" key="2">
    <source>
        <dbReference type="ARBA" id="ARBA00012438"/>
    </source>
</evidence>
<dbReference type="PROSITE" id="PS50109">
    <property type="entry name" value="HIS_KIN"/>
    <property type="match status" value="1"/>
</dbReference>
<dbReference type="InterPro" id="IPR003594">
    <property type="entry name" value="HATPase_dom"/>
</dbReference>
<feature type="domain" description="Histidine kinase" evidence="6">
    <location>
        <begin position="155"/>
        <end position="367"/>
    </location>
</feature>
<dbReference type="InterPro" id="IPR035965">
    <property type="entry name" value="PAS-like_dom_sf"/>
</dbReference>
<dbReference type="InterPro" id="IPR036890">
    <property type="entry name" value="HATPase_C_sf"/>
</dbReference>
<evidence type="ECO:0000313" key="9">
    <source>
        <dbReference type="EMBL" id="OBR37608.1"/>
    </source>
</evidence>
<dbReference type="SMART" id="SM00091">
    <property type="entry name" value="PAS"/>
    <property type="match status" value="1"/>
</dbReference>
<dbReference type="Gene3D" id="3.30.450.20">
    <property type="entry name" value="PAS domain"/>
    <property type="match status" value="1"/>
</dbReference>
<evidence type="ECO:0000259" key="8">
    <source>
        <dbReference type="PROSITE" id="PS50113"/>
    </source>
</evidence>
<dbReference type="PRINTS" id="PR00344">
    <property type="entry name" value="BCTRLSENSOR"/>
</dbReference>
<keyword evidence="5" id="KW-0418">Kinase</keyword>